<gene>
    <name evidence="1" type="ORF">UW55_C0003G0048</name>
</gene>
<accession>A0A0G1IWL1</accession>
<dbReference type="EMBL" id="LCIT01000003">
    <property type="protein sequence ID" value="KKT63480.1"/>
    <property type="molecule type" value="Genomic_DNA"/>
</dbReference>
<evidence type="ECO:0000313" key="2">
    <source>
        <dbReference type="Proteomes" id="UP000033945"/>
    </source>
</evidence>
<evidence type="ECO:0000313" key="1">
    <source>
        <dbReference type="EMBL" id="KKT63480.1"/>
    </source>
</evidence>
<name>A0A0G1IWL1_9BACT</name>
<proteinExistence type="predicted"/>
<dbReference type="Proteomes" id="UP000033945">
    <property type="component" value="Unassembled WGS sequence"/>
</dbReference>
<dbReference type="AlphaFoldDB" id="A0A0G1IWL1"/>
<dbReference type="InterPro" id="IPR037185">
    <property type="entry name" value="EmrE-like"/>
</dbReference>
<sequence length="84" mass="9102">MHKENPLASLKNPLFFVQASTSGAGGVLGSFAYAFASASVITAAQRSFAVLWSMLSGNFYFNERQMKQKIFSLALIVLGLILLI</sequence>
<evidence type="ECO:0008006" key="3">
    <source>
        <dbReference type="Google" id="ProtNLM"/>
    </source>
</evidence>
<dbReference type="Gene3D" id="1.10.3730.20">
    <property type="match status" value="1"/>
</dbReference>
<organism evidence="1 2">
    <name type="scientific">Candidatus Giovannonibacteria bacterium GW2011_GWA2_44_26</name>
    <dbReference type="NCBI Taxonomy" id="1618648"/>
    <lineage>
        <taxon>Bacteria</taxon>
        <taxon>Candidatus Giovannoniibacteriota</taxon>
    </lineage>
</organism>
<dbReference type="SUPFAM" id="SSF103481">
    <property type="entry name" value="Multidrug resistance efflux transporter EmrE"/>
    <property type="match status" value="1"/>
</dbReference>
<protein>
    <recommendedName>
        <fullName evidence="3">EamA domain-containing protein</fullName>
    </recommendedName>
</protein>
<comment type="caution">
    <text evidence="1">The sequence shown here is derived from an EMBL/GenBank/DDBJ whole genome shotgun (WGS) entry which is preliminary data.</text>
</comment>
<reference evidence="1 2" key="1">
    <citation type="journal article" date="2015" name="Nature">
        <title>rRNA introns, odd ribosomes, and small enigmatic genomes across a large radiation of phyla.</title>
        <authorList>
            <person name="Brown C.T."/>
            <person name="Hug L.A."/>
            <person name="Thomas B.C."/>
            <person name="Sharon I."/>
            <person name="Castelle C.J."/>
            <person name="Singh A."/>
            <person name="Wilkins M.J."/>
            <person name="Williams K.H."/>
            <person name="Banfield J.F."/>
        </authorList>
    </citation>
    <scope>NUCLEOTIDE SEQUENCE [LARGE SCALE GENOMIC DNA]</scope>
</reference>